<dbReference type="PROSITE" id="PS50082">
    <property type="entry name" value="WD_REPEATS_2"/>
    <property type="match status" value="3"/>
</dbReference>
<dbReference type="PANTHER" id="PTHR47822">
    <property type="entry name" value="CARBOHYDRATE BINDING DOMAIN CONTAINING PROTEIN"/>
    <property type="match status" value="1"/>
</dbReference>
<dbReference type="Gene3D" id="2.130.10.10">
    <property type="entry name" value="YVTN repeat-like/Quinoprotein amine dehydrogenase"/>
    <property type="match status" value="2"/>
</dbReference>
<dbReference type="AlphaFoldDB" id="A0A9W7AH44"/>
<feature type="repeat" description="WD" evidence="3">
    <location>
        <begin position="198"/>
        <end position="240"/>
    </location>
</feature>
<proteinExistence type="predicted"/>
<dbReference type="InterPro" id="IPR019775">
    <property type="entry name" value="WD40_repeat_CS"/>
</dbReference>
<organism evidence="5 6">
    <name type="scientific">Triparma laevis f. longispina</name>
    <dbReference type="NCBI Taxonomy" id="1714387"/>
    <lineage>
        <taxon>Eukaryota</taxon>
        <taxon>Sar</taxon>
        <taxon>Stramenopiles</taxon>
        <taxon>Ochrophyta</taxon>
        <taxon>Bolidophyceae</taxon>
        <taxon>Parmales</taxon>
        <taxon>Triparmaceae</taxon>
        <taxon>Triparma</taxon>
    </lineage>
</organism>
<dbReference type="Proteomes" id="UP001165122">
    <property type="component" value="Unassembled WGS sequence"/>
</dbReference>
<feature type="repeat" description="WD" evidence="3">
    <location>
        <begin position="145"/>
        <end position="186"/>
    </location>
</feature>
<dbReference type="SUPFAM" id="SSF50978">
    <property type="entry name" value="WD40 repeat-like"/>
    <property type="match status" value="1"/>
</dbReference>
<evidence type="ECO:0000256" key="3">
    <source>
        <dbReference type="PROSITE-ProRule" id="PRU00221"/>
    </source>
</evidence>
<evidence type="ECO:0000313" key="6">
    <source>
        <dbReference type="Proteomes" id="UP001165122"/>
    </source>
</evidence>
<accession>A0A9W7AH44</accession>
<keyword evidence="6" id="KW-1185">Reference proteome</keyword>
<name>A0A9W7AH44_9STRA</name>
<dbReference type="PROSITE" id="PS50294">
    <property type="entry name" value="WD_REPEATS_REGION"/>
    <property type="match status" value="1"/>
</dbReference>
<dbReference type="InterPro" id="IPR024977">
    <property type="entry name" value="Apc4-like_WD40_dom"/>
</dbReference>
<dbReference type="InterPro" id="IPR001680">
    <property type="entry name" value="WD40_rpt"/>
</dbReference>
<dbReference type="PANTHER" id="PTHR47822:SF2">
    <property type="entry name" value="F-BOX AND WD-40 DOMAIN PROTEIN 7"/>
    <property type="match status" value="1"/>
</dbReference>
<evidence type="ECO:0000313" key="5">
    <source>
        <dbReference type="EMBL" id="GMH69068.1"/>
    </source>
</evidence>
<dbReference type="OrthoDB" id="10251741at2759"/>
<feature type="domain" description="Anaphase-promoting complex subunit 4-like WD40" evidence="4">
    <location>
        <begin position="53"/>
        <end position="99"/>
    </location>
</feature>
<protein>
    <recommendedName>
        <fullName evidence="4">Anaphase-promoting complex subunit 4-like WD40 domain-containing protein</fullName>
    </recommendedName>
</protein>
<reference evidence="6" key="1">
    <citation type="journal article" date="2023" name="Commun. Biol.">
        <title>Genome analysis of Parmales, the sister group of diatoms, reveals the evolutionary specialization of diatoms from phago-mixotrophs to photoautotrophs.</title>
        <authorList>
            <person name="Ban H."/>
            <person name="Sato S."/>
            <person name="Yoshikawa S."/>
            <person name="Yamada K."/>
            <person name="Nakamura Y."/>
            <person name="Ichinomiya M."/>
            <person name="Sato N."/>
            <person name="Blanc-Mathieu R."/>
            <person name="Endo H."/>
            <person name="Kuwata A."/>
            <person name="Ogata H."/>
        </authorList>
    </citation>
    <scope>NUCLEOTIDE SEQUENCE [LARGE SCALE GENOMIC DNA]</scope>
    <source>
        <strain evidence="6">NIES 3700</strain>
    </source>
</reference>
<dbReference type="PROSITE" id="PS00678">
    <property type="entry name" value="WD_REPEATS_1"/>
    <property type="match status" value="1"/>
</dbReference>
<dbReference type="EMBL" id="BRXW01000601">
    <property type="protein sequence ID" value="GMH69068.1"/>
    <property type="molecule type" value="Genomic_DNA"/>
</dbReference>
<dbReference type="Pfam" id="PF12894">
    <property type="entry name" value="ANAPC4_WD40"/>
    <property type="match status" value="1"/>
</dbReference>
<evidence type="ECO:0000256" key="2">
    <source>
        <dbReference type="ARBA" id="ARBA00022737"/>
    </source>
</evidence>
<keyword evidence="2" id="KW-0677">Repeat</keyword>
<comment type="caution">
    <text evidence="5">The sequence shown here is derived from an EMBL/GenBank/DDBJ whole genome shotgun (WGS) entry which is preliminary data.</text>
</comment>
<dbReference type="InterPro" id="IPR036322">
    <property type="entry name" value="WD40_repeat_dom_sf"/>
</dbReference>
<gene>
    <name evidence="5" type="ORF">TrLO_g10657</name>
</gene>
<evidence type="ECO:0000259" key="4">
    <source>
        <dbReference type="Pfam" id="PF12894"/>
    </source>
</evidence>
<feature type="repeat" description="WD" evidence="3">
    <location>
        <begin position="52"/>
        <end position="93"/>
    </location>
</feature>
<dbReference type="Pfam" id="PF00400">
    <property type="entry name" value="WD40"/>
    <property type="match status" value="2"/>
</dbReference>
<dbReference type="SMART" id="SM00320">
    <property type="entry name" value="WD40"/>
    <property type="match status" value="5"/>
</dbReference>
<keyword evidence="1 3" id="KW-0853">WD repeat</keyword>
<evidence type="ECO:0000256" key="1">
    <source>
        <dbReference type="ARBA" id="ARBA00022574"/>
    </source>
</evidence>
<dbReference type="InterPro" id="IPR015943">
    <property type="entry name" value="WD40/YVTN_repeat-like_dom_sf"/>
</dbReference>
<sequence>MASFFGAPPTNPTPAPVLGAKAAAKAVSATSVPPCPGSHSSTPLCLQPSITITENTSEVFAVKFNPDGKFLAACCGDGAIRVFNSETGRMAYNLQRGSAVALPSTAVKFRPDVETVKTKNVLISADALGNVEHWHMTSGKCLHSFKEEDNQIFALDFRPDATQFATAGKDTAIRIYDEQTKQQVVKMERGMGFGPSAAPGHSNRVFAVKFHPNDHNVLISGGWDNTIQVWDTRVGKAQRSIFGPHLCGEALDLQGDVILTGSHRADDPLETWDYGTGEKISSVKIFDDGRSEPSQLYSAQFAKASLSGYEEKPRLIACGSSGVNEARVYDMENGSCCVGVVGGMSRAVFATDWSPKENKLAVAGGDASIRFVNVVEKGKIETRGVTGGDENVKVN</sequence>